<evidence type="ECO:0000256" key="7">
    <source>
        <dbReference type="ARBA" id="ARBA00023237"/>
    </source>
</evidence>
<reference evidence="9" key="1">
    <citation type="submission" date="2017-05" db="UniProtKB">
        <authorList>
            <consortium name="EnsemblMetazoa"/>
        </authorList>
    </citation>
    <scope>IDENTIFICATION</scope>
</reference>
<dbReference type="InterPro" id="IPR003690">
    <property type="entry name" value="MTERF"/>
</dbReference>
<feature type="transmembrane region" description="Helical" evidence="8">
    <location>
        <begin position="619"/>
        <end position="640"/>
    </location>
</feature>
<comment type="subcellular location">
    <subcellularLocation>
        <location evidence="1">Cell envelope</location>
    </subcellularLocation>
    <subcellularLocation>
        <location evidence="2">Cell outer membrane</location>
    </subcellularLocation>
    <subcellularLocation>
        <location evidence="3">Secreted</location>
    </subcellularLocation>
</comment>
<dbReference type="InterPro" id="IPR006626">
    <property type="entry name" value="PbH1"/>
</dbReference>
<dbReference type="Pfam" id="PF02415">
    <property type="entry name" value="Chlam_PMP"/>
    <property type="match status" value="2"/>
</dbReference>
<accession>A0A1X7THB1</accession>
<evidence type="ECO:0000256" key="8">
    <source>
        <dbReference type="SAM" id="Phobius"/>
    </source>
</evidence>
<evidence type="ECO:0000256" key="4">
    <source>
        <dbReference type="ARBA" id="ARBA00022525"/>
    </source>
</evidence>
<dbReference type="InterPro" id="IPR003368">
    <property type="entry name" value="POMP_repeat"/>
</dbReference>
<keyword evidence="4" id="KW-0964">Secreted</keyword>
<keyword evidence="5" id="KW-0732">Signal</keyword>
<evidence type="ECO:0000313" key="9">
    <source>
        <dbReference type="EnsemblMetazoa" id="Aqu2.1.13836_001"/>
    </source>
</evidence>
<dbReference type="SMART" id="SM00710">
    <property type="entry name" value="PbH1"/>
    <property type="match status" value="9"/>
</dbReference>
<feature type="transmembrane region" description="Helical" evidence="8">
    <location>
        <begin position="1619"/>
        <end position="1639"/>
    </location>
</feature>
<feature type="transmembrane region" description="Helical" evidence="8">
    <location>
        <begin position="706"/>
        <end position="729"/>
    </location>
</feature>
<dbReference type="GO" id="GO:0003676">
    <property type="term" value="F:nucleic acid binding"/>
    <property type="evidence" value="ECO:0007669"/>
    <property type="project" value="InterPro"/>
</dbReference>
<evidence type="ECO:0000256" key="2">
    <source>
        <dbReference type="ARBA" id="ARBA00004442"/>
    </source>
</evidence>
<keyword evidence="7" id="KW-0998">Cell outer membrane</keyword>
<sequence length="1706" mass="189377">MVDGFDVSIAFYKRNTIYCNYPGVELTSTIVFEDSQVYHALRGLNIYSDISCLIYDNINEGLFIDGTYLRSTQIDIIDTELIGNGGNKIMNSLSDSISLSNVTVANSTSTGLSLKTSLVTIKNNLIFKNNTGVVGGGIAINDSSILIITSSANLEFIDNHASYKGGGIYVEESSGRSSSIVLVTPNIPLTLINNTAGLVGGDLFGYHISFKHKYQFILTNPKISSTSDAVIVGLCNPINAKRYSILKIYQHIYPGQTLKFYVTLLGYNYFGTNSPTDGIVEMYGKSSHDSTFTLVSQKYIPNTCSLIEYTPNLTQMTIYRIKLLASTYLYTLSFDYIVNECPIGFKISSSQGSCTCSQSVSRENVTCDINTLNITHNGLLWIGTYHTSTPFNANATNPNACIINEDCLLYCSPNPVTFKLNDTHTQCVDNRGHRMCGSCREGYSLLMGSNKCGQCHNNYTMIAWIALFAVMGVLLVVLLIALNLTVSVGTLNGLLFYANIVKLYEPVFSRKGALPVLSQVISWINLDFGFEICFYNGMDSYTKQWVQRYGKISRLMGSHAVPVLSTLFLLSYTKLVRTIVIVLHKREVTLHCTNESVRSVSLWYEDPNVEYGKGKHAGLFGFALLVTVFFAIPYTLFLLINPFYEKHLSNFKILKKLWSRFKPIIDAYSGPMKDEYRFWTGLLLVARIPVLLSVTLVDSFIQSHSFLLSMLLTVLVIVLSLGYCFGGVYKKRMNNLSHMKCYDALIKKLIKKQDEDDEPLLDLNESHKTVDQQKREIVPSSTDVTVKRSASRESVVEFSSCSVSSGQYYVSDDCSSVTQSPCNPLSVYAGDMSQYNNTIFYFIGNSSIGNHDIKIFAVKNVTLHGLDQSSHLYCYSSSILVNSSSQINISSLTVHSCSVTIRLSNNVTITNSFFITEAVHFSIKLNNAFDVKVLSSVLIAYAINIEYDPLPVCSNELPHYSLILTNVTLNNYSRMVLLMNHGTSFNISIIFDHVDFSNFVKSPSLVLSDSLLYFFVTKTSFHHAGSNFVDGFGVSIAFHKRNTIYCNYPGVELTSTLIFEDSQFYSNPRGLNINSDISCLMYHNTYEGLFIDGRYLRSTQIDIINTELIGNGGNKILNSLSNSISLSNVTVANSTSTGLTFETSLVAIKNNLIFKNNTGVVGGGIAINDSSILIITSSANLEFIDNHASYKGGGIYVEESTSSDIKVMTPNIPLTLINNTAGLVGGDMYGYYKSFVHEYQFKLTNQHIRSTSDATSVWFCDPISESNQHTYPGQTLKLSVILLGMNYLGTFSPTDGILEVYGKSSPNSTLTLVSQKYISNTCSLIEYTLNLTQMTIYQTTISIYNSPTQYTTSFDYIVNECPIGFSLDKSQGSCTCSQSVSRENVTCDINTLTITHNGLLWIGTYHTSTPFNANATNPNACIINEDCLLYCSPNPVTFKLNDTHTQCVDNRGKRMCGSCTEGYSLLMGSNKCGQCHNNYMMIAWIALFAVMGVLLVVVLIALNLTVSLGTLNGLLFYANIVKLYKPVFSRKGALPVLSQSWSRFKPIIDAYSGPMKDKHRFWPGLLLVARIPVLLSITLVDSFIQSHSFLLSMLLTVLVIVLSLSHCFGGVYKKRMNNVLEVWFLFNLCIMVGLSVALMEDSKLSHVKCYDALIKKLFKKQDEDDDPLLDVMESFIKTVDQQRGEIVPSSTDVKLSTSRESVVDLF</sequence>
<evidence type="ECO:0000256" key="6">
    <source>
        <dbReference type="ARBA" id="ARBA00023136"/>
    </source>
</evidence>
<feature type="transmembrane region" description="Helical" evidence="8">
    <location>
        <begin position="1561"/>
        <end position="1584"/>
    </location>
</feature>
<organism evidence="9">
    <name type="scientific">Amphimedon queenslandica</name>
    <name type="common">Sponge</name>
    <dbReference type="NCBI Taxonomy" id="400682"/>
    <lineage>
        <taxon>Eukaryota</taxon>
        <taxon>Metazoa</taxon>
        <taxon>Porifera</taxon>
        <taxon>Demospongiae</taxon>
        <taxon>Heteroscleromorpha</taxon>
        <taxon>Haplosclerida</taxon>
        <taxon>Niphatidae</taxon>
        <taxon>Amphimedon</taxon>
    </lineage>
</organism>
<feature type="transmembrane region" description="Helical" evidence="8">
    <location>
        <begin position="1479"/>
        <end position="1502"/>
    </location>
</feature>
<feature type="transmembrane region" description="Helical" evidence="8">
    <location>
        <begin position="461"/>
        <end position="482"/>
    </location>
</feature>
<protein>
    <submittedName>
        <fullName evidence="9">Uncharacterized protein</fullName>
    </submittedName>
</protein>
<evidence type="ECO:0000256" key="5">
    <source>
        <dbReference type="ARBA" id="ARBA00022729"/>
    </source>
</evidence>
<proteinExistence type="predicted"/>
<dbReference type="EnsemblMetazoa" id="Aqu2.1.13836_001">
    <property type="protein sequence ID" value="Aqu2.1.13836_001"/>
    <property type="gene ID" value="Aqu2.1.13836"/>
</dbReference>
<dbReference type="InterPro" id="IPR012334">
    <property type="entry name" value="Pectin_lyas_fold"/>
</dbReference>
<keyword evidence="8" id="KW-0812">Transmembrane</keyword>
<dbReference type="PANTHER" id="PTHR11319:SF35">
    <property type="entry name" value="OUTER MEMBRANE PROTEIN PMPC-RELATED"/>
    <property type="match status" value="1"/>
</dbReference>
<evidence type="ECO:0000256" key="3">
    <source>
        <dbReference type="ARBA" id="ARBA00004613"/>
    </source>
</evidence>
<keyword evidence="6 8" id="KW-0472">Membrane</keyword>
<evidence type="ECO:0000256" key="1">
    <source>
        <dbReference type="ARBA" id="ARBA00004196"/>
    </source>
</evidence>
<dbReference type="SMART" id="SM00733">
    <property type="entry name" value="Mterf"/>
    <property type="match status" value="2"/>
</dbReference>
<dbReference type="InParanoid" id="A0A1X7THB1"/>
<dbReference type="Gene3D" id="2.160.20.10">
    <property type="entry name" value="Single-stranded right-handed beta-helix, Pectin lyase-like"/>
    <property type="match status" value="1"/>
</dbReference>
<keyword evidence="8" id="KW-1133">Transmembrane helix</keyword>
<dbReference type="GO" id="GO:0005576">
    <property type="term" value="C:extracellular region"/>
    <property type="evidence" value="ECO:0007669"/>
    <property type="project" value="UniProtKB-SubCell"/>
</dbReference>
<dbReference type="PANTHER" id="PTHR11319">
    <property type="entry name" value="G PROTEIN-COUPLED RECEPTOR-RELATED"/>
    <property type="match status" value="1"/>
</dbReference>
<feature type="transmembrane region" description="Helical" evidence="8">
    <location>
        <begin position="678"/>
        <end position="697"/>
    </location>
</feature>
<name>A0A1X7THB1_AMPQE</name>
<feature type="transmembrane region" description="Helical" evidence="8">
    <location>
        <begin position="1590"/>
        <end position="1612"/>
    </location>
</feature>